<dbReference type="Proteomes" id="UP001652660">
    <property type="component" value="Chromosome 6e"/>
</dbReference>
<dbReference type="InterPro" id="IPR025558">
    <property type="entry name" value="DUF4283"/>
</dbReference>
<dbReference type="PANTHER" id="PTHR31286">
    <property type="entry name" value="GLYCINE-RICH CELL WALL STRUCTURAL PROTEIN 1.8-LIKE"/>
    <property type="match status" value="1"/>
</dbReference>
<dbReference type="Pfam" id="PF14111">
    <property type="entry name" value="DUF4283"/>
    <property type="match status" value="1"/>
</dbReference>
<evidence type="ECO:0000259" key="1">
    <source>
        <dbReference type="Pfam" id="PF14111"/>
    </source>
</evidence>
<gene>
    <name evidence="3" type="primary">LOC140009932</name>
</gene>
<evidence type="ECO:0000313" key="2">
    <source>
        <dbReference type="Proteomes" id="UP001652660"/>
    </source>
</evidence>
<feature type="domain" description="DUF4283" evidence="1">
    <location>
        <begin position="34"/>
        <end position="113"/>
    </location>
</feature>
<protein>
    <recommendedName>
        <fullName evidence="1">DUF4283 domain-containing protein</fullName>
    </recommendedName>
</protein>
<keyword evidence="2" id="KW-1185">Reference proteome</keyword>
<organism evidence="2 3">
    <name type="scientific">Coffea arabica</name>
    <name type="common">Arabian coffee</name>
    <dbReference type="NCBI Taxonomy" id="13443"/>
    <lineage>
        <taxon>Eukaryota</taxon>
        <taxon>Viridiplantae</taxon>
        <taxon>Streptophyta</taxon>
        <taxon>Embryophyta</taxon>
        <taxon>Tracheophyta</taxon>
        <taxon>Spermatophyta</taxon>
        <taxon>Magnoliopsida</taxon>
        <taxon>eudicotyledons</taxon>
        <taxon>Gunneridae</taxon>
        <taxon>Pentapetalae</taxon>
        <taxon>asterids</taxon>
        <taxon>lamiids</taxon>
        <taxon>Gentianales</taxon>
        <taxon>Rubiaceae</taxon>
        <taxon>Ixoroideae</taxon>
        <taxon>Gardenieae complex</taxon>
        <taxon>Bertiereae - Coffeeae clade</taxon>
        <taxon>Coffeeae</taxon>
        <taxon>Coffea</taxon>
    </lineage>
</organism>
<dbReference type="InterPro" id="IPR040256">
    <property type="entry name" value="At4g02000-like"/>
</dbReference>
<dbReference type="PANTHER" id="PTHR31286:SF178">
    <property type="entry name" value="DUF4283 DOMAIN-CONTAINING PROTEIN"/>
    <property type="match status" value="1"/>
</dbReference>
<evidence type="ECO:0000313" key="3">
    <source>
        <dbReference type="RefSeq" id="XP_071912379.1"/>
    </source>
</evidence>
<dbReference type="GeneID" id="140009932"/>
<dbReference type="RefSeq" id="XP_071912379.1">
    <property type="nucleotide sequence ID" value="XM_072056278.1"/>
</dbReference>
<sequence>MADELAEIMQNFDLSSTELQATSLGTEEIGGGIQECKISLIEKIMGERASNYTGVKNFVTTAWGYPKQLRVVELGLNMFQFILPFESDRERILQGGPWILDNQMLVLNNWYEGIEDDERVFCLAPLWIQVWNLPVHWISKEAGKKIGSIFHHVRDVIIPQTGGKEGRHLKLLVMVNISKPLLRGTIVKVGDVTKWASDTKYGPLMGHVSGCRRMNLLAIV</sequence>
<proteinExistence type="predicted"/>
<accession>A0ABM4UYL4</accession>
<name>A0ABM4UYL4_COFAR</name>
<reference evidence="3" key="1">
    <citation type="submission" date="2025-08" db="UniProtKB">
        <authorList>
            <consortium name="RefSeq"/>
        </authorList>
    </citation>
    <scope>IDENTIFICATION</scope>
    <source>
        <tissue evidence="3">Leaves</tissue>
    </source>
</reference>